<organism evidence="2 3">
    <name type="scientific">Ranatra chinensis</name>
    <dbReference type="NCBI Taxonomy" id="642074"/>
    <lineage>
        <taxon>Eukaryota</taxon>
        <taxon>Metazoa</taxon>
        <taxon>Ecdysozoa</taxon>
        <taxon>Arthropoda</taxon>
        <taxon>Hexapoda</taxon>
        <taxon>Insecta</taxon>
        <taxon>Pterygota</taxon>
        <taxon>Neoptera</taxon>
        <taxon>Paraneoptera</taxon>
        <taxon>Hemiptera</taxon>
        <taxon>Heteroptera</taxon>
        <taxon>Panheteroptera</taxon>
        <taxon>Nepomorpha</taxon>
        <taxon>Nepidae</taxon>
        <taxon>Ranatrinae</taxon>
        <taxon>Ranatra</taxon>
    </lineage>
</organism>
<sequence length="174" mass="19034">MEPLFTKTQTLLQLDGRSNRSGPDGRIGQPDDAKIIPPISNAQRPQGLLSQEVTINEITKFRKSYLENFCFRSYDANVKVSVVARLETVTRIDKAAVTAQEFKAATAMNGELEGEEEGEGESDEDVTEEGGSEGEGEGRKSSKSSLYQGATPRPIIRDTDDDDTTSDEPESDDN</sequence>
<name>A0ABD0Y4F9_9HEMI</name>
<feature type="region of interest" description="Disordered" evidence="1">
    <location>
        <begin position="106"/>
        <end position="174"/>
    </location>
</feature>
<feature type="compositionally biased region" description="Acidic residues" evidence="1">
    <location>
        <begin position="112"/>
        <end position="135"/>
    </location>
</feature>
<dbReference type="Proteomes" id="UP001558652">
    <property type="component" value="Unassembled WGS sequence"/>
</dbReference>
<reference evidence="2 3" key="1">
    <citation type="submission" date="2024-07" db="EMBL/GenBank/DDBJ databases">
        <title>Chromosome-level genome assembly of the water stick insect Ranatra chinensis (Heteroptera: Nepidae).</title>
        <authorList>
            <person name="Liu X."/>
        </authorList>
    </citation>
    <scope>NUCLEOTIDE SEQUENCE [LARGE SCALE GENOMIC DNA]</scope>
    <source>
        <strain evidence="2">Cailab_2021Rc</strain>
        <tissue evidence="2">Muscle</tissue>
    </source>
</reference>
<dbReference type="EMBL" id="JBFDAA010000014">
    <property type="protein sequence ID" value="KAL1122321.1"/>
    <property type="molecule type" value="Genomic_DNA"/>
</dbReference>
<feature type="compositionally biased region" description="Acidic residues" evidence="1">
    <location>
        <begin position="159"/>
        <end position="174"/>
    </location>
</feature>
<dbReference type="AlphaFoldDB" id="A0ABD0Y4F9"/>
<evidence type="ECO:0000256" key="1">
    <source>
        <dbReference type="SAM" id="MobiDB-lite"/>
    </source>
</evidence>
<gene>
    <name evidence="2" type="ORF">AAG570_003726</name>
</gene>
<proteinExistence type="predicted"/>
<protein>
    <submittedName>
        <fullName evidence="2">Uncharacterized protein</fullName>
    </submittedName>
</protein>
<accession>A0ABD0Y4F9</accession>
<evidence type="ECO:0000313" key="2">
    <source>
        <dbReference type="EMBL" id="KAL1122321.1"/>
    </source>
</evidence>
<keyword evidence="3" id="KW-1185">Reference proteome</keyword>
<comment type="caution">
    <text evidence="2">The sequence shown here is derived from an EMBL/GenBank/DDBJ whole genome shotgun (WGS) entry which is preliminary data.</text>
</comment>
<evidence type="ECO:0000313" key="3">
    <source>
        <dbReference type="Proteomes" id="UP001558652"/>
    </source>
</evidence>